<name>A0AAV9BHG6_ACOGR</name>
<evidence type="ECO:0000256" key="3">
    <source>
        <dbReference type="SAM" id="SignalP"/>
    </source>
</evidence>
<evidence type="ECO:0000256" key="1">
    <source>
        <dbReference type="SAM" id="MobiDB-lite"/>
    </source>
</evidence>
<organism evidence="5 6">
    <name type="scientific">Acorus gramineus</name>
    <name type="common">Dwarf sweet flag</name>
    <dbReference type="NCBI Taxonomy" id="55184"/>
    <lineage>
        <taxon>Eukaryota</taxon>
        <taxon>Viridiplantae</taxon>
        <taxon>Streptophyta</taxon>
        <taxon>Embryophyta</taxon>
        <taxon>Tracheophyta</taxon>
        <taxon>Spermatophyta</taxon>
        <taxon>Magnoliopsida</taxon>
        <taxon>Liliopsida</taxon>
        <taxon>Acoraceae</taxon>
        <taxon>Acorus</taxon>
    </lineage>
</organism>
<reference evidence="5" key="2">
    <citation type="submission" date="2023-06" db="EMBL/GenBank/DDBJ databases">
        <authorList>
            <person name="Ma L."/>
            <person name="Liu K.-W."/>
            <person name="Li Z."/>
            <person name="Hsiao Y.-Y."/>
            <person name="Qi Y."/>
            <person name="Fu T."/>
            <person name="Tang G."/>
            <person name="Zhang D."/>
            <person name="Sun W.-H."/>
            <person name="Liu D.-K."/>
            <person name="Li Y."/>
            <person name="Chen G.-Z."/>
            <person name="Liu X.-D."/>
            <person name="Liao X.-Y."/>
            <person name="Jiang Y.-T."/>
            <person name="Yu X."/>
            <person name="Hao Y."/>
            <person name="Huang J."/>
            <person name="Zhao X.-W."/>
            <person name="Ke S."/>
            <person name="Chen Y.-Y."/>
            <person name="Wu W.-L."/>
            <person name="Hsu J.-L."/>
            <person name="Lin Y.-F."/>
            <person name="Huang M.-D."/>
            <person name="Li C.-Y."/>
            <person name="Huang L."/>
            <person name="Wang Z.-W."/>
            <person name="Zhao X."/>
            <person name="Zhong W.-Y."/>
            <person name="Peng D.-H."/>
            <person name="Ahmad S."/>
            <person name="Lan S."/>
            <person name="Zhang J.-S."/>
            <person name="Tsai W.-C."/>
            <person name="Van De Peer Y."/>
            <person name="Liu Z.-J."/>
        </authorList>
    </citation>
    <scope>NUCLEOTIDE SEQUENCE</scope>
    <source>
        <strain evidence="5">SCP</strain>
        <tissue evidence="5">Leaves</tissue>
    </source>
</reference>
<keyword evidence="2" id="KW-0472">Membrane</keyword>
<protein>
    <recommendedName>
        <fullName evidence="4">DUF7356 domain-containing protein</fullName>
    </recommendedName>
</protein>
<evidence type="ECO:0000313" key="6">
    <source>
        <dbReference type="Proteomes" id="UP001179952"/>
    </source>
</evidence>
<feature type="region of interest" description="Disordered" evidence="1">
    <location>
        <begin position="262"/>
        <end position="308"/>
    </location>
</feature>
<keyword evidence="2" id="KW-0812">Transmembrane</keyword>
<dbReference type="AlphaFoldDB" id="A0AAV9BHG6"/>
<dbReference type="Proteomes" id="UP001179952">
    <property type="component" value="Unassembled WGS sequence"/>
</dbReference>
<feature type="domain" description="DUF7356" evidence="4">
    <location>
        <begin position="88"/>
        <end position="188"/>
    </location>
</feature>
<dbReference type="InterPro" id="IPR055780">
    <property type="entry name" value="DUF7356"/>
</dbReference>
<feature type="compositionally biased region" description="Basic and acidic residues" evidence="1">
    <location>
        <begin position="55"/>
        <end position="89"/>
    </location>
</feature>
<feature type="transmembrane region" description="Helical" evidence="2">
    <location>
        <begin position="213"/>
        <end position="233"/>
    </location>
</feature>
<reference evidence="5" key="1">
    <citation type="journal article" date="2023" name="Nat. Commun.">
        <title>Diploid and tetraploid genomes of Acorus and the evolution of monocots.</title>
        <authorList>
            <person name="Ma L."/>
            <person name="Liu K.W."/>
            <person name="Li Z."/>
            <person name="Hsiao Y.Y."/>
            <person name="Qi Y."/>
            <person name="Fu T."/>
            <person name="Tang G.D."/>
            <person name="Zhang D."/>
            <person name="Sun W.H."/>
            <person name="Liu D.K."/>
            <person name="Li Y."/>
            <person name="Chen G.Z."/>
            <person name="Liu X.D."/>
            <person name="Liao X.Y."/>
            <person name="Jiang Y.T."/>
            <person name="Yu X."/>
            <person name="Hao Y."/>
            <person name="Huang J."/>
            <person name="Zhao X.W."/>
            <person name="Ke S."/>
            <person name="Chen Y.Y."/>
            <person name="Wu W.L."/>
            <person name="Hsu J.L."/>
            <person name="Lin Y.F."/>
            <person name="Huang M.D."/>
            <person name="Li C.Y."/>
            <person name="Huang L."/>
            <person name="Wang Z.W."/>
            <person name="Zhao X."/>
            <person name="Zhong W.Y."/>
            <person name="Peng D.H."/>
            <person name="Ahmad S."/>
            <person name="Lan S."/>
            <person name="Zhang J.S."/>
            <person name="Tsai W.C."/>
            <person name="Van de Peer Y."/>
            <person name="Liu Z.J."/>
        </authorList>
    </citation>
    <scope>NUCLEOTIDE SEQUENCE</scope>
    <source>
        <strain evidence="5">SCP</strain>
    </source>
</reference>
<evidence type="ECO:0000313" key="5">
    <source>
        <dbReference type="EMBL" id="KAK1275751.1"/>
    </source>
</evidence>
<evidence type="ECO:0000259" key="4">
    <source>
        <dbReference type="Pfam" id="PF24053"/>
    </source>
</evidence>
<evidence type="ECO:0000256" key="2">
    <source>
        <dbReference type="SAM" id="Phobius"/>
    </source>
</evidence>
<keyword evidence="3" id="KW-0732">Signal</keyword>
<feature type="signal peptide" evidence="3">
    <location>
        <begin position="1"/>
        <end position="25"/>
    </location>
</feature>
<dbReference type="Pfam" id="PF24053">
    <property type="entry name" value="DUF7356"/>
    <property type="match status" value="1"/>
</dbReference>
<feature type="compositionally biased region" description="Acidic residues" evidence="1">
    <location>
        <begin position="265"/>
        <end position="280"/>
    </location>
</feature>
<keyword evidence="6" id="KW-1185">Reference proteome</keyword>
<dbReference type="PANTHER" id="PTHR34200:SF8">
    <property type="entry name" value="TRANSMEMBRANE PROTEIN"/>
    <property type="match status" value="1"/>
</dbReference>
<dbReference type="EMBL" id="JAUJYN010000003">
    <property type="protein sequence ID" value="KAK1275751.1"/>
    <property type="molecule type" value="Genomic_DNA"/>
</dbReference>
<feature type="chain" id="PRO_5043731750" description="DUF7356 domain-containing protein" evidence="3">
    <location>
        <begin position="26"/>
        <end position="308"/>
    </location>
</feature>
<sequence length="308" mass="33302">MSTNGVRFAAFLLCLFFLNSNCTETQEIPKSPVAVDPKEDNGVKDVVAKVGGDGSKIEVPKTGKEGLEGRSDGGDGSDSEIKGSDPVKKREECEGLSGCSVEKSGLVACLRATGDELSELSLLIQNKGKDSISVNISAPDSIVLEKGIVDIPKEEDKKVTVSLKDGINDTVITLTTKHGHCDFNFKDMISDAKKVIIDSTQSKGTTFLTRSTIIYVFSIVILVAGVAWAYAWFRQKHRHGSGFGYQKLENELPVSVGWKAKSESDGWDDNWGDGWDDEEAPMTPSKPVANLSSKGLASRRSNKDGWHS</sequence>
<proteinExistence type="predicted"/>
<feature type="region of interest" description="Disordered" evidence="1">
    <location>
        <begin position="51"/>
        <end position="89"/>
    </location>
</feature>
<accession>A0AAV9BHG6</accession>
<dbReference type="PANTHER" id="PTHR34200">
    <property type="entry name" value="DENTIN SIALOPHOSPHOPROTEIN-LIKE ISOFORM X1"/>
    <property type="match status" value="1"/>
</dbReference>
<keyword evidence="2" id="KW-1133">Transmembrane helix</keyword>
<comment type="caution">
    <text evidence="5">The sequence shown here is derived from an EMBL/GenBank/DDBJ whole genome shotgun (WGS) entry which is preliminary data.</text>
</comment>
<gene>
    <name evidence="5" type="ORF">QJS04_geneDACA011074</name>
</gene>